<dbReference type="Pfam" id="PF00017">
    <property type="entry name" value="SH2"/>
    <property type="match status" value="1"/>
</dbReference>
<evidence type="ECO:0000313" key="9">
    <source>
        <dbReference type="Proteomes" id="UP000614601"/>
    </source>
</evidence>
<evidence type="ECO:0000256" key="1">
    <source>
        <dbReference type="ARBA" id="ARBA00022604"/>
    </source>
</evidence>
<dbReference type="Proteomes" id="UP000614601">
    <property type="component" value="Unassembled WGS sequence"/>
</dbReference>
<name>A0A811JUM2_9BILA</name>
<accession>A0A811JUM2</accession>
<evidence type="ECO:0000256" key="2">
    <source>
        <dbReference type="ARBA" id="ARBA00022700"/>
    </source>
</evidence>
<dbReference type="PANTHER" id="PTHR10155:SF0">
    <property type="entry name" value="SUPPRESSOR OF CYTOKINE SIGNALING AT 36E, ISOFORM D"/>
    <property type="match status" value="1"/>
</dbReference>
<dbReference type="PROSITE" id="PS50225">
    <property type="entry name" value="SOCS"/>
    <property type="match status" value="1"/>
</dbReference>
<keyword evidence="2" id="KW-0734">Signal transduction inhibitor</keyword>
<dbReference type="InterPro" id="IPR036860">
    <property type="entry name" value="SH2_dom_sf"/>
</dbReference>
<dbReference type="OrthoDB" id="6426624at2759"/>
<dbReference type="GO" id="GO:0046935">
    <property type="term" value="F:1-phosphatidylinositol-3-kinase regulator activity"/>
    <property type="evidence" value="ECO:0007669"/>
    <property type="project" value="TreeGrafter"/>
</dbReference>
<comment type="caution">
    <text evidence="8">The sequence shown here is derived from an EMBL/GenBank/DDBJ whole genome shotgun (WGS) entry which is preliminary data.</text>
</comment>
<evidence type="ECO:0000256" key="3">
    <source>
        <dbReference type="ARBA" id="ARBA00022786"/>
    </source>
</evidence>
<dbReference type="GO" id="GO:0046854">
    <property type="term" value="P:phosphatidylinositol phosphate biosynthetic process"/>
    <property type="evidence" value="ECO:0007669"/>
    <property type="project" value="TreeGrafter"/>
</dbReference>
<organism evidence="8 9">
    <name type="scientific">Bursaphelenchus okinawaensis</name>
    <dbReference type="NCBI Taxonomy" id="465554"/>
    <lineage>
        <taxon>Eukaryota</taxon>
        <taxon>Metazoa</taxon>
        <taxon>Ecdysozoa</taxon>
        <taxon>Nematoda</taxon>
        <taxon>Chromadorea</taxon>
        <taxon>Rhabditida</taxon>
        <taxon>Tylenchina</taxon>
        <taxon>Tylenchomorpha</taxon>
        <taxon>Aphelenchoidea</taxon>
        <taxon>Aphelenchoididae</taxon>
        <taxon>Bursaphelenchus</taxon>
    </lineage>
</organism>
<dbReference type="PANTHER" id="PTHR10155">
    <property type="entry name" value="PHOSPHATIDYLINOSITOL 3-KINASE REGULATORY SUBUNIT"/>
    <property type="match status" value="1"/>
</dbReference>
<evidence type="ECO:0000256" key="5">
    <source>
        <dbReference type="PROSITE-ProRule" id="PRU00191"/>
    </source>
</evidence>
<evidence type="ECO:0000256" key="4">
    <source>
        <dbReference type="ARBA" id="ARBA00022999"/>
    </source>
</evidence>
<dbReference type="InterPro" id="IPR000980">
    <property type="entry name" value="SH2"/>
</dbReference>
<keyword evidence="4 5" id="KW-0727">SH2 domain</keyword>
<keyword evidence="1" id="KW-0341">Growth regulation</keyword>
<dbReference type="EMBL" id="CAJFDH010000001">
    <property type="protein sequence ID" value="CAD5206968.1"/>
    <property type="molecule type" value="Genomic_DNA"/>
</dbReference>
<dbReference type="Pfam" id="PF07525">
    <property type="entry name" value="SOCS_box"/>
    <property type="match status" value="1"/>
</dbReference>
<feature type="domain" description="SOCS box" evidence="7">
    <location>
        <begin position="157"/>
        <end position="208"/>
    </location>
</feature>
<dbReference type="SUPFAM" id="SSF55550">
    <property type="entry name" value="SH2 domain"/>
    <property type="match status" value="1"/>
</dbReference>
<dbReference type="GO" id="GO:0035556">
    <property type="term" value="P:intracellular signal transduction"/>
    <property type="evidence" value="ECO:0007669"/>
    <property type="project" value="InterPro"/>
</dbReference>
<keyword evidence="9" id="KW-1185">Reference proteome</keyword>
<evidence type="ECO:0000259" key="6">
    <source>
        <dbReference type="PROSITE" id="PS50001"/>
    </source>
</evidence>
<evidence type="ECO:0000313" key="8">
    <source>
        <dbReference type="EMBL" id="CAD5206968.1"/>
    </source>
</evidence>
<dbReference type="SUPFAM" id="SSF158235">
    <property type="entry name" value="SOCS box-like"/>
    <property type="match status" value="1"/>
</dbReference>
<reference evidence="8" key="1">
    <citation type="submission" date="2020-09" db="EMBL/GenBank/DDBJ databases">
        <authorList>
            <person name="Kikuchi T."/>
        </authorList>
    </citation>
    <scope>NUCLEOTIDE SEQUENCE</scope>
    <source>
        <strain evidence="8">SH1</strain>
    </source>
</reference>
<evidence type="ECO:0000259" key="7">
    <source>
        <dbReference type="PROSITE" id="PS50225"/>
    </source>
</evidence>
<keyword evidence="3" id="KW-0833">Ubl conjugation pathway</keyword>
<evidence type="ECO:0008006" key="10">
    <source>
        <dbReference type="Google" id="ProtNLM"/>
    </source>
</evidence>
<dbReference type="AlphaFoldDB" id="A0A811JUM2"/>
<dbReference type="InterPro" id="IPR001496">
    <property type="entry name" value="SOCS_box"/>
</dbReference>
<protein>
    <recommendedName>
        <fullName evidence="10">SH2 domain-containing protein</fullName>
    </recommendedName>
</protein>
<gene>
    <name evidence="8" type="ORF">BOKJ2_LOCUS1652</name>
</gene>
<sequence length="233" mass="27196">MRTQRVVLKARNPEEPSTSGFTMADEEGISEKQIQFDKALKESFLKIKSCTCYWSGIDPARAKLMIKDQPDGTFLFRDSRTSQHSLFTITYKVNGQVNHSRIGYFRGRFCLGSENALLQAEDMQTFVKMIVDTSKAGDILDILEMPRSQDQRSQNVKLLHPFTWYTLKPTLKHLCRLAIRNHVHNEYDLYKLPIPWNLQLYVGRSDYHYMIAPNFTIKNENGQMIMNTFYDEH</sequence>
<feature type="domain" description="SH2" evidence="6">
    <location>
        <begin position="52"/>
        <end position="162"/>
    </location>
</feature>
<dbReference type="SMART" id="SM00969">
    <property type="entry name" value="SOCS_box"/>
    <property type="match status" value="1"/>
</dbReference>
<dbReference type="PROSITE" id="PS50001">
    <property type="entry name" value="SH2"/>
    <property type="match status" value="1"/>
</dbReference>
<dbReference type="Gene3D" id="3.30.505.10">
    <property type="entry name" value="SH2 domain"/>
    <property type="match status" value="1"/>
</dbReference>
<dbReference type="Proteomes" id="UP000783686">
    <property type="component" value="Unassembled WGS sequence"/>
</dbReference>
<dbReference type="InterPro" id="IPR036036">
    <property type="entry name" value="SOCS_box-like_dom_sf"/>
</dbReference>
<proteinExistence type="predicted"/>
<dbReference type="CDD" id="cd03587">
    <property type="entry name" value="SOCS"/>
    <property type="match status" value="1"/>
</dbReference>
<dbReference type="EMBL" id="CAJFCW020000001">
    <property type="protein sequence ID" value="CAG9083848.1"/>
    <property type="molecule type" value="Genomic_DNA"/>
</dbReference>
<dbReference type="GO" id="GO:0009968">
    <property type="term" value="P:negative regulation of signal transduction"/>
    <property type="evidence" value="ECO:0007669"/>
    <property type="project" value="UniProtKB-KW"/>
</dbReference>
<dbReference type="GO" id="GO:0005942">
    <property type="term" value="C:phosphatidylinositol 3-kinase complex"/>
    <property type="evidence" value="ECO:0007669"/>
    <property type="project" value="TreeGrafter"/>
</dbReference>